<keyword evidence="7" id="KW-1185">Reference proteome</keyword>
<keyword evidence="2" id="KW-0333">Golgi apparatus</keyword>
<feature type="region of interest" description="Disordered" evidence="5">
    <location>
        <begin position="1006"/>
        <end position="1034"/>
    </location>
</feature>
<comment type="subcellular location">
    <subcellularLocation>
        <location evidence="1">Golgi apparatus</location>
    </subcellularLocation>
</comment>
<evidence type="ECO:0000256" key="1">
    <source>
        <dbReference type="ARBA" id="ARBA00004555"/>
    </source>
</evidence>
<evidence type="ECO:0000256" key="2">
    <source>
        <dbReference type="ARBA" id="ARBA00023034"/>
    </source>
</evidence>
<evidence type="ECO:0000256" key="3">
    <source>
        <dbReference type="ARBA" id="ARBA00023054"/>
    </source>
</evidence>
<sequence>MATGPQILAAEIGRIIKSPYPTQLKSLHKIVDKITEADIRSWSQCNPCLTTTLARILLEALPQWSYVLDTITRLSCAISIRDAFLSIEPQLLGQVVNEALEVKSSNRKFLDLSVALLSHPLPDDTAIPSSAQNLLIHLFGQAASKPDLYALLAVHSLLRGACRPIIAVLPSKIMSSFEQLLLDIMRDLASVKDKTPAIYCLSIMEVIVHEIDLTSTHTTSVHPCDDMDSSSSVVGSHWKPESLGRLFKDAKAHRTLSLVSLQVIWSCTSGTEQSEPDAALASVIMANGILEAIPPSERDVWCKQNAQILRKLRERCLVPDLSYALRLQALTFVVLLDKASTPITQLQTAYAVLLCKVGRVSSTETVLRRALTRSLPSFLPTLGPQFWVQFVGSIVELLLTSDAELIATSASHTVCLLEQMMSLMETHSSCRQGLLLCLSTDKYRLGINDILKRPISCGFAKEKMYCAKALSKNSGDLTRTFTAMILRAALTVQADEVQLPLQLVPCIIERHAISSANPIECSRCTMKAHSAPRGTVFVEVQGTADSQDASLPWKEKITSRMAAHAKDQQKAIIDSFAEICRDLEERCEIVEAPLRVEQEKFLDLHSRHETLGKAYGELEAKLMDRDLRINALEAEADSQAGQVASCDKKCQDLAQQADELLQALDNTRQEAHRSLAAADRDRQVLEMEHATAMACKQGSLDETREELQRVQDQMHELNSKIDHLEEGDKRIGSKNEQLISRIHELEAQLAERQQKIATADSERATLLAANSSLNQDIEALRKDASIATRKLEELQEELDDVQAESKRSLAKASSSFDEAMARHRQDWMGVKDFLEKQIQEARLELTQAEEDLHQQAQVHKLKVMELREKVERLNNECHKKDAQVLEVQEMRNRLMSAMGLSGALPEAIMSMPEPSTKSSTLPYRSASAILDLRPSFQPVSSTPAPSPDESDVEAEEADFPYNSDVSSDHGPTPKRSRSHQLSVHSNKVQEIQSIGRRSVRSVLRTKSATKRQPLMDLDGNRSPTKDPRSPMKVTFKDIDNSVLGISTGERRDMEDWSFSAVDILTGTPGVGLGDQTDYLEESTADL</sequence>
<feature type="compositionally biased region" description="Acidic residues" evidence="5">
    <location>
        <begin position="948"/>
        <end position="958"/>
    </location>
</feature>
<dbReference type="PANTHER" id="PTHR18921:SF2">
    <property type="entry name" value="THYROID RECEPTOR-INTERACTING PROTEIN 11"/>
    <property type="match status" value="1"/>
</dbReference>
<dbReference type="PANTHER" id="PTHR18921">
    <property type="entry name" value="MYOSIN HEAVY CHAIN - RELATED"/>
    <property type="match status" value="1"/>
</dbReference>
<evidence type="ECO:0000313" key="7">
    <source>
        <dbReference type="Proteomes" id="UP001562354"/>
    </source>
</evidence>
<keyword evidence="3 4" id="KW-0175">Coiled coil</keyword>
<gene>
    <name evidence="6" type="ORF">AAFC00_005690</name>
</gene>
<dbReference type="EMBL" id="JBFMKM010000013">
    <property type="protein sequence ID" value="KAL1301437.1"/>
    <property type="molecule type" value="Genomic_DNA"/>
</dbReference>
<feature type="compositionally biased region" description="Basic and acidic residues" evidence="5">
    <location>
        <begin position="1023"/>
        <end position="1034"/>
    </location>
</feature>
<dbReference type="Proteomes" id="UP001562354">
    <property type="component" value="Unassembled WGS sequence"/>
</dbReference>
<name>A0ABR3P5P6_9PEZI</name>
<comment type="caution">
    <text evidence="6">The sequence shown here is derived from an EMBL/GenBank/DDBJ whole genome shotgun (WGS) entry which is preliminary data.</text>
</comment>
<feature type="coiled-coil region" evidence="4">
    <location>
        <begin position="615"/>
        <end position="890"/>
    </location>
</feature>
<evidence type="ECO:0000313" key="6">
    <source>
        <dbReference type="EMBL" id="KAL1301437.1"/>
    </source>
</evidence>
<evidence type="ECO:0000256" key="5">
    <source>
        <dbReference type="SAM" id="MobiDB-lite"/>
    </source>
</evidence>
<proteinExistence type="predicted"/>
<dbReference type="GeneID" id="95979389"/>
<protein>
    <submittedName>
        <fullName evidence="6">Uncharacterized protein</fullName>
    </submittedName>
</protein>
<evidence type="ECO:0000256" key="4">
    <source>
        <dbReference type="SAM" id="Coils"/>
    </source>
</evidence>
<reference evidence="6 7" key="1">
    <citation type="submission" date="2024-07" db="EMBL/GenBank/DDBJ databases">
        <title>Draft sequence of the Neodothiora populina.</title>
        <authorList>
            <person name="Drown D.D."/>
            <person name="Schuette U.S."/>
            <person name="Buechlein A.B."/>
            <person name="Rusch D.R."/>
            <person name="Winton L.W."/>
            <person name="Adams G.A."/>
        </authorList>
    </citation>
    <scope>NUCLEOTIDE SEQUENCE [LARGE SCALE GENOMIC DNA]</scope>
    <source>
        <strain evidence="6 7">CPC 39397</strain>
    </source>
</reference>
<accession>A0ABR3P5P6</accession>
<feature type="region of interest" description="Disordered" evidence="5">
    <location>
        <begin position="935"/>
        <end position="989"/>
    </location>
</feature>
<feature type="compositionally biased region" description="Polar residues" evidence="5">
    <location>
        <begin position="979"/>
        <end position="989"/>
    </location>
</feature>
<organism evidence="6 7">
    <name type="scientific">Neodothiora populina</name>
    <dbReference type="NCBI Taxonomy" id="2781224"/>
    <lineage>
        <taxon>Eukaryota</taxon>
        <taxon>Fungi</taxon>
        <taxon>Dikarya</taxon>
        <taxon>Ascomycota</taxon>
        <taxon>Pezizomycotina</taxon>
        <taxon>Dothideomycetes</taxon>
        <taxon>Dothideomycetidae</taxon>
        <taxon>Dothideales</taxon>
        <taxon>Dothioraceae</taxon>
        <taxon>Neodothiora</taxon>
    </lineage>
</organism>
<dbReference type="RefSeq" id="XP_069197713.1">
    <property type="nucleotide sequence ID" value="XM_069345511.1"/>
</dbReference>